<keyword evidence="3" id="KW-1185">Reference proteome</keyword>
<gene>
    <name evidence="2" type="ORF">GCM10011600_24550</name>
</gene>
<dbReference type="AlphaFoldDB" id="A0A8J3GRT2"/>
<evidence type="ECO:0000259" key="1">
    <source>
        <dbReference type="Pfam" id="PF22553"/>
    </source>
</evidence>
<feature type="domain" description="T3SS peptide-binding chaperone" evidence="1">
    <location>
        <begin position="13"/>
        <end position="222"/>
    </location>
</feature>
<dbReference type="EMBL" id="BNAI01000006">
    <property type="protein sequence ID" value="GHF22521.1"/>
    <property type="molecule type" value="Genomic_DNA"/>
</dbReference>
<proteinExistence type="predicted"/>
<protein>
    <recommendedName>
        <fullName evidence="1">T3SS peptide-binding chaperone domain-containing protein</fullName>
    </recommendedName>
</protein>
<comment type="caution">
    <text evidence="2">The sequence shown here is derived from an EMBL/GenBank/DDBJ whole genome shotgun (WGS) entry which is preliminary data.</text>
</comment>
<accession>A0A8J3GRT2</accession>
<dbReference type="RefSeq" id="WP_191283815.1">
    <property type="nucleotide sequence ID" value="NZ_BNAI01000006.1"/>
</dbReference>
<evidence type="ECO:0000313" key="3">
    <source>
        <dbReference type="Proteomes" id="UP000617531"/>
    </source>
</evidence>
<dbReference type="InterPro" id="IPR054445">
    <property type="entry name" value="T3SS_chaperone_dom"/>
</dbReference>
<name>A0A8J3GRT2_9MICO</name>
<sequence>MRPKLDDRLLWLTAWRLIAAVEKDVAGTSLREVSDALDGRTLLLSTADHPCVFALNQRRGVTVLAPILIEQRGWLEIVSSSLSEFVTDLKLTLAWPSNPTGANGAARTHAVIARLLAAVLDEQEEYWLSGVSRLDESSNAFQVFPLWADQVAAKFQDAALAGGETSSGEAWILWRDASPVALFDDSMGVFVGGCRWDYGDLAIEVAYDFRYIAHQILGVIQHHTENLLLPPREV</sequence>
<dbReference type="Proteomes" id="UP000617531">
    <property type="component" value="Unassembled WGS sequence"/>
</dbReference>
<evidence type="ECO:0000313" key="2">
    <source>
        <dbReference type="EMBL" id="GHF22521.1"/>
    </source>
</evidence>
<reference evidence="2" key="2">
    <citation type="submission" date="2020-09" db="EMBL/GenBank/DDBJ databases">
        <authorList>
            <person name="Sun Q."/>
            <person name="Zhou Y."/>
        </authorList>
    </citation>
    <scope>NUCLEOTIDE SEQUENCE</scope>
    <source>
        <strain evidence="2">CGMCC 1.16548</strain>
    </source>
</reference>
<dbReference type="Pfam" id="PF22553">
    <property type="entry name" value="TY-Chap2"/>
    <property type="match status" value="1"/>
</dbReference>
<reference evidence="2" key="1">
    <citation type="journal article" date="2014" name="Int. J. Syst. Evol. Microbiol.">
        <title>Complete genome sequence of Corynebacterium casei LMG S-19264T (=DSM 44701T), isolated from a smear-ripened cheese.</title>
        <authorList>
            <consortium name="US DOE Joint Genome Institute (JGI-PGF)"/>
            <person name="Walter F."/>
            <person name="Albersmeier A."/>
            <person name="Kalinowski J."/>
            <person name="Ruckert C."/>
        </authorList>
    </citation>
    <scope>NUCLEOTIDE SEQUENCE</scope>
    <source>
        <strain evidence="2">CGMCC 1.16548</strain>
    </source>
</reference>
<organism evidence="2 3">
    <name type="scientific">Pseudolysinimonas yzui</name>
    <dbReference type="NCBI Taxonomy" id="2708254"/>
    <lineage>
        <taxon>Bacteria</taxon>
        <taxon>Bacillati</taxon>
        <taxon>Actinomycetota</taxon>
        <taxon>Actinomycetes</taxon>
        <taxon>Micrococcales</taxon>
        <taxon>Microbacteriaceae</taxon>
        <taxon>Pseudolysinimonas</taxon>
    </lineage>
</organism>